<comment type="caution">
    <text evidence="1">The sequence shown here is derived from an EMBL/GenBank/DDBJ whole genome shotgun (WGS) entry which is preliminary data.</text>
</comment>
<evidence type="ECO:0000313" key="2">
    <source>
        <dbReference type="Proteomes" id="UP001614216"/>
    </source>
</evidence>
<dbReference type="InterPro" id="IPR050742">
    <property type="entry name" value="Helicase_Restrict-Modif_Enz"/>
</dbReference>
<name>A0ABW8AW05_9FIRM</name>
<accession>A0ABW8AW05</accession>
<sequence length="111" mass="12747">MKIALTATPALHTTEIFGQPVFKYTYREDVIEGYLVDHDAPHHLETKLSTGGIHYKSGDTVTVSVTMNVYTHIGFDDAEEELKRMEEFRKVQAEVEQKKEKPMSQKMFKVV</sequence>
<keyword evidence="2" id="KW-1185">Reference proteome</keyword>
<dbReference type="PANTHER" id="PTHR47396:SF1">
    <property type="entry name" value="ATP-DEPENDENT HELICASE IRC3-RELATED"/>
    <property type="match status" value="1"/>
</dbReference>
<dbReference type="PANTHER" id="PTHR47396">
    <property type="entry name" value="TYPE I RESTRICTION ENZYME ECOKI R PROTEIN"/>
    <property type="match status" value="1"/>
</dbReference>
<protein>
    <submittedName>
        <fullName evidence="1">Uncharacterized protein</fullName>
    </submittedName>
</protein>
<dbReference type="Proteomes" id="UP001614216">
    <property type="component" value="Unassembled WGS sequence"/>
</dbReference>
<reference evidence="1 2" key="1">
    <citation type="submission" date="2024-08" db="EMBL/GenBank/DDBJ databases">
        <authorList>
            <person name="Vancuren S.J."/>
            <person name="Allen-Vercoe E."/>
        </authorList>
    </citation>
    <scope>NUCLEOTIDE SEQUENCE [LARGE SCALE GENOMIC DNA]</scope>
    <source>
        <strain evidence="1 2">16-6-I_42_FAA</strain>
    </source>
</reference>
<dbReference type="RefSeq" id="WP_243863017.1">
    <property type="nucleotide sequence ID" value="NZ_JBITRD010000002.1"/>
</dbReference>
<gene>
    <name evidence="1" type="ORF">ACIF0M_03260</name>
</gene>
<proteinExistence type="predicted"/>
<organism evidence="1 2">
    <name type="scientific">Dorea amylophila</name>
    <dbReference type="NCBI Taxonomy" id="2981789"/>
    <lineage>
        <taxon>Bacteria</taxon>
        <taxon>Bacillati</taxon>
        <taxon>Bacillota</taxon>
        <taxon>Clostridia</taxon>
        <taxon>Lachnospirales</taxon>
        <taxon>Lachnospiraceae</taxon>
        <taxon>Dorea</taxon>
    </lineage>
</organism>
<dbReference type="EMBL" id="JBITRD010000002">
    <property type="protein sequence ID" value="MFI7844562.1"/>
    <property type="molecule type" value="Genomic_DNA"/>
</dbReference>
<evidence type="ECO:0000313" key="1">
    <source>
        <dbReference type="EMBL" id="MFI7844562.1"/>
    </source>
</evidence>